<dbReference type="Proteomes" id="UP001229244">
    <property type="component" value="Unassembled WGS sequence"/>
</dbReference>
<evidence type="ECO:0000259" key="2">
    <source>
        <dbReference type="Pfam" id="PF09084"/>
    </source>
</evidence>
<reference evidence="3" key="1">
    <citation type="submission" date="2023-07" db="EMBL/GenBank/DDBJ databases">
        <title>Genomic Encyclopedia of Type Strains, Phase IV (KMG-IV): sequencing the most valuable type-strain genomes for metagenomic binning, comparative biology and taxonomic classification.</title>
        <authorList>
            <person name="Goeker M."/>
        </authorList>
    </citation>
    <scope>NUCLEOTIDE SEQUENCE</scope>
    <source>
        <strain evidence="3">DSM 21202</strain>
    </source>
</reference>
<accession>A0AAE4ASU9</accession>
<gene>
    <name evidence="3" type="ORF">J2S73_001832</name>
</gene>
<dbReference type="RefSeq" id="WP_306885210.1">
    <property type="nucleotide sequence ID" value="NZ_JAUSUL010000002.1"/>
</dbReference>
<dbReference type="InterPro" id="IPR015168">
    <property type="entry name" value="SsuA/THI5"/>
</dbReference>
<keyword evidence="4" id="KW-1185">Reference proteome</keyword>
<dbReference type="AlphaFoldDB" id="A0AAE4ASU9"/>
<dbReference type="PANTHER" id="PTHR31528">
    <property type="entry name" value="4-AMINO-5-HYDROXYMETHYL-2-METHYLPYRIMIDINE PHOSPHATE SYNTHASE THI11-RELATED"/>
    <property type="match status" value="1"/>
</dbReference>
<dbReference type="GO" id="GO:0009228">
    <property type="term" value="P:thiamine biosynthetic process"/>
    <property type="evidence" value="ECO:0007669"/>
    <property type="project" value="InterPro"/>
</dbReference>
<feature type="signal peptide" evidence="1">
    <location>
        <begin position="1"/>
        <end position="29"/>
    </location>
</feature>
<protein>
    <submittedName>
        <fullName evidence="3">NitT/TauT family transport system substrate-binding protein</fullName>
    </submittedName>
</protein>
<dbReference type="InterPro" id="IPR027939">
    <property type="entry name" value="NMT1/THI5"/>
</dbReference>
<dbReference type="SUPFAM" id="SSF53850">
    <property type="entry name" value="Periplasmic binding protein-like II"/>
    <property type="match status" value="1"/>
</dbReference>
<evidence type="ECO:0000313" key="3">
    <source>
        <dbReference type="EMBL" id="MDQ0315375.1"/>
    </source>
</evidence>
<comment type="caution">
    <text evidence="3">The sequence shown here is derived from an EMBL/GenBank/DDBJ whole genome shotgun (WGS) entry which is preliminary data.</text>
</comment>
<organism evidence="3 4">
    <name type="scientific">Amorphus orientalis</name>
    <dbReference type="NCBI Taxonomy" id="649198"/>
    <lineage>
        <taxon>Bacteria</taxon>
        <taxon>Pseudomonadati</taxon>
        <taxon>Pseudomonadota</taxon>
        <taxon>Alphaproteobacteria</taxon>
        <taxon>Hyphomicrobiales</taxon>
        <taxon>Amorphaceae</taxon>
        <taxon>Amorphus</taxon>
    </lineage>
</organism>
<dbReference type="PROSITE" id="PS51318">
    <property type="entry name" value="TAT"/>
    <property type="match status" value="1"/>
</dbReference>
<dbReference type="PANTHER" id="PTHR31528:SF15">
    <property type="entry name" value="RIBOFLAVIN-BINDING PROTEIN RIBY"/>
    <property type="match status" value="1"/>
</dbReference>
<dbReference type="EMBL" id="JAUSUL010000002">
    <property type="protein sequence ID" value="MDQ0315375.1"/>
    <property type="molecule type" value="Genomic_DNA"/>
</dbReference>
<feature type="chain" id="PRO_5042231664" evidence="1">
    <location>
        <begin position="30"/>
        <end position="330"/>
    </location>
</feature>
<sequence>MTFHTIRRSLGRALAVAAVAATMTGAAAAAEDVVYLFPAPDFLPAFTPFQVAKAKGYYDEAGLNVDFRVGKGGADVAKQVAVGNADLGGGIGDTPIIVRANGLPVKGVAVLGGKALTQLVIRSESGASDVAGLKGKKIGVMAFQDTTYYNLLAALEAAGLSKNDVNIQAVGPAGMVQLMISGDLDAISGTPDWAASIEGAGVDLTVLPINDLFPAMAQAILASDDTISEKPEIVGGFVQATLKGLRDVMNDPEGSAKLLAAEIPQFNGKEAFLTEVMTRYGDLVYATENMDDLGKFDPERIKAVQDFYLEAGIINSETPIDELYTNEFVQ</sequence>
<proteinExistence type="predicted"/>
<dbReference type="InterPro" id="IPR006311">
    <property type="entry name" value="TAT_signal"/>
</dbReference>
<dbReference type="Pfam" id="PF09084">
    <property type="entry name" value="NMT1"/>
    <property type="match status" value="1"/>
</dbReference>
<evidence type="ECO:0000313" key="4">
    <source>
        <dbReference type="Proteomes" id="UP001229244"/>
    </source>
</evidence>
<dbReference type="Gene3D" id="3.40.190.10">
    <property type="entry name" value="Periplasmic binding protein-like II"/>
    <property type="match status" value="2"/>
</dbReference>
<feature type="domain" description="SsuA/THI5-like" evidence="2">
    <location>
        <begin position="44"/>
        <end position="253"/>
    </location>
</feature>
<name>A0AAE4ASU9_9HYPH</name>
<keyword evidence="1" id="KW-0732">Signal</keyword>
<evidence type="ECO:0000256" key="1">
    <source>
        <dbReference type="SAM" id="SignalP"/>
    </source>
</evidence>